<proteinExistence type="predicted"/>
<name>A0A1R4GFL5_9MICO</name>
<reference evidence="2 3" key="1">
    <citation type="submission" date="2017-02" db="EMBL/GenBank/DDBJ databases">
        <authorList>
            <person name="Peterson S.W."/>
        </authorList>
    </citation>
    <scope>NUCLEOTIDE SEQUENCE [LARGE SCALE GENOMIC DNA]</scope>
    <source>
        <strain evidence="2 3">LMG 22410</strain>
    </source>
</reference>
<dbReference type="AlphaFoldDB" id="A0A1R4GFL5"/>
<dbReference type="InterPro" id="IPR009061">
    <property type="entry name" value="DNA-bd_dom_put_sf"/>
</dbReference>
<gene>
    <name evidence="2" type="ORF">CZ674_11555</name>
</gene>
<evidence type="ECO:0000313" key="3">
    <source>
        <dbReference type="Proteomes" id="UP000195787"/>
    </source>
</evidence>
<sequence length="60" mass="6649">MTNNDLTTSQVAERLGVTRQLVLWMVRQGRLAPTQKLPASNGTYLFAEADVATLEQERSA</sequence>
<dbReference type="GeneID" id="303173842"/>
<dbReference type="OrthoDB" id="5082753at2"/>
<dbReference type="SUPFAM" id="SSF46955">
    <property type="entry name" value="Putative DNA-binding domain"/>
    <property type="match status" value="1"/>
</dbReference>
<organism evidence="2 3">
    <name type="scientific">Agrococcus casei LMG 22410</name>
    <dbReference type="NCBI Taxonomy" id="1255656"/>
    <lineage>
        <taxon>Bacteria</taxon>
        <taxon>Bacillati</taxon>
        <taxon>Actinomycetota</taxon>
        <taxon>Actinomycetes</taxon>
        <taxon>Micrococcales</taxon>
        <taxon>Microbacteriaceae</taxon>
        <taxon>Agrococcus</taxon>
    </lineage>
</organism>
<dbReference type="Proteomes" id="UP000195787">
    <property type="component" value="Unassembled WGS sequence"/>
</dbReference>
<dbReference type="Gene3D" id="1.10.1660.10">
    <property type="match status" value="1"/>
</dbReference>
<keyword evidence="3" id="KW-1185">Reference proteome</keyword>
<dbReference type="RefSeq" id="WP_086992702.1">
    <property type="nucleotide sequence ID" value="NZ_FUHU01000044.1"/>
</dbReference>
<dbReference type="InterPro" id="IPR041657">
    <property type="entry name" value="HTH_17"/>
</dbReference>
<dbReference type="EMBL" id="FUHU01000044">
    <property type="protein sequence ID" value="SJM66893.1"/>
    <property type="molecule type" value="Genomic_DNA"/>
</dbReference>
<feature type="domain" description="Helix-turn-helix" evidence="1">
    <location>
        <begin position="6"/>
        <end position="57"/>
    </location>
</feature>
<accession>A0A1R4GFL5</accession>
<evidence type="ECO:0000259" key="1">
    <source>
        <dbReference type="Pfam" id="PF12728"/>
    </source>
</evidence>
<evidence type="ECO:0000313" key="2">
    <source>
        <dbReference type="EMBL" id="SJM66893.1"/>
    </source>
</evidence>
<protein>
    <recommendedName>
        <fullName evidence="1">Helix-turn-helix domain-containing protein</fullName>
    </recommendedName>
</protein>
<dbReference type="Pfam" id="PF12728">
    <property type="entry name" value="HTH_17"/>
    <property type="match status" value="1"/>
</dbReference>